<dbReference type="Proteomes" id="UP000295832">
    <property type="component" value="Unassembled WGS sequence"/>
</dbReference>
<protein>
    <submittedName>
        <fullName evidence="1">Uncharacterized protein</fullName>
    </submittedName>
</protein>
<comment type="caution">
    <text evidence="1">The sequence shown here is derived from an EMBL/GenBank/DDBJ whole genome shotgun (WGS) entry which is preliminary data.</text>
</comment>
<proteinExistence type="predicted"/>
<accession>A0A4R8GR79</accession>
<evidence type="ECO:0000313" key="2">
    <source>
        <dbReference type="Proteomes" id="UP000295832"/>
    </source>
</evidence>
<reference evidence="1 2" key="1">
    <citation type="submission" date="2019-03" db="EMBL/GenBank/DDBJ databases">
        <title>Subsurface microbial communities from deep shales in Ohio and West Virginia, USA.</title>
        <authorList>
            <person name="Wrighton K."/>
        </authorList>
    </citation>
    <scope>NUCLEOTIDE SEQUENCE [LARGE SCALE GENOMIC DNA]</scope>
    <source>
        <strain evidence="1 2">MSL 6dP</strain>
    </source>
</reference>
<sequence length="43" mass="4822">MEFILIEDYGQVVVTMSKTVLVEKQEGRARVKPSSSTPRKVAI</sequence>
<dbReference type="EMBL" id="SOEG01000030">
    <property type="protein sequence ID" value="TDX48308.1"/>
    <property type="molecule type" value="Genomic_DNA"/>
</dbReference>
<dbReference type="AlphaFoldDB" id="A0A4R8GR79"/>
<evidence type="ECO:0000313" key="1">
    <source>
        <dbReference type="EMBL" id="TDX48308.1"/>
    </source>
</evidence>
<keyword evidence="2" id="KW-1185">Reference proteome</keyword>
<gene>
    <name evidence="1" type="ORF">C7959_13035</name>
</gene>
<dbReference type="RefSeq" id="WP_276330858.1">
    <property type="nucleotide sequence ID" value="NZ_SOEG01000030.1"/>
</dbReference>
<name>A0A4R8GR79_9FIRM</name>
<organism evidence="1 2">
    <name type="scientific">Orenia marismortui</name>
    <dbReference type="NCBI Taxonomy" id="46469"/>
    <lineage>
        <taxon>Bacteria</taxon>
        <taxon>Bacillati</taxon>
        <taxon>Bacillota</taxon>
        <taxon>Clostridia</taxon>
        <taxon>Halanaerobiales</taxon>
        <taxon>Halobacteroidaceae</taxon>
        <taxon>Orenia</taxon>
    </lineage>
</organism>